<organism evidence="3 4">
    <name type="scientific">Methylobacterium iners</name>
    <dbReference type="NCBI Taxonomy" id="418707"/>
    <lineage>
        <taxon>Bacteria</taxon>
        <taxon>Pseudomonadati</taxon>
        <taxon>Pseudomonadota</taxon>
        <taxon>Alphaproteobacteria</taxon>
        <taxon>Hyphomicrobiales</taxon>
        <taxon>Methylobacteriaceae</taxon>
        <taxon>Methylobacterium</taxon>
    </lineage>
</organism>
<dbReference type="PANTHER" id="PTHR39176:SF1">
    <property type="entry name" value="PERIPLASMIC PROTEIN"/>
    <property type="match status" value="1"/>
</dbReference>
<feature type="signal peptide" evidence="1">
    <location>
        <begin position="1"/>
        <end position="22"/>
    </location>
</feature>
<keyword evidence="4" id="KW-1185">Reference proteome</keyword>
<dbReference type="InterPro" id="IPR009739">
    <property type="entry name" value="LprI-like_N"/>
</dbReference>
<feature type="chain" id="PRO_5047125145" description="Lysozyme inhibitor LprI-like N-terminal domain-containing protein" evidence="1">
    <location>
        <begin position="23"/>
        <end position="123"/>
    </location>
</feature>
<dbReference type="Proteomes" id="UP001055125">
    <property type="component" value="Unassembled WGS sequence"/>
</dbReference>
<keyword evidence="1" id="KW-0732">Signal</keyword>
<evidence type="ECO:0000313" key="4">
    <source>
        <dbReference type="Proteomes" id="UP001055125"/>
    </source>
</evidence>
<protein>
    <recommendedName>
        <fullName evidence="2">Lysozyme inhibitor LprI-like N-terminal domain-containing protein</fullName>
    </recommendedName>
</protein>
<evidence type="ECO:0000256" key="1">
    <source>
        <dbReference type="SAM" id="SignalP"/>
    </source>
</evidence>
<dbReference type="Pfam" id="PF07007">
    <property type="entry name" value="LprI"/>
    <property type="match status" value="1"/>
</dbReference>
<reference evidence="3" key="1">
    <citation type="journal article" date="2021" name="Front. Microbiol.">
        <title>Comprehensive Comparative Genomics and Phenotyping of Methylobacterium Species.</title>
        <authorList>
            <person name="Alessa O."/>
            <person name="Ogura Y."/>
            <person name="Fujitani Y."/>
            <person name="Takami H."/>
            <person name="Hayashi T."/>
            <person name="Sahin N."/>
            <person name="Tani A."/>
        </authorList>
    </citation>
    <scope>NUCLEOTIDE SEQUENCE</scope>
    <source>
        <strain evidence="3">DSM 19015</strain>
    </source>
</reference>
<dbReference type="RefSeq" id="WP_238244633.1">
    <property type="nucleotide sequence ID" value="NZ_BPQP01000038.1"/>
</dbReference>
<evidence type="ECO:0000313" key="3">
    <source>
        <dbReference type="EMBL" id="GJD95489.1"/>
    </source>
</evidence>
<reference evidence="3" key="2">
    <citation type="submission" date="2021-08" db="EMBL/GenBank/DDBJ databases">
        <authorList>
            <person name="Tani A."/>
            <person name="Ola A."/>
            <person name="Ogura Y."/>
            <person name="Katsura K."/>
            <person name="Hayashi T."/>
        </authorList>
    </citation>
    <scope>NUCLEOTIDE SEQUENCE</scope>
    <source>
        <strain evidence="3">DSM 19015</strain>
    </source>
</reference>
<proteinExistence type="predicted"/>
<evidence type="ECO:0000259" key="2">
    <source>
        <dbReference type="Pfam" id="PF07007"/>
    </source>
</evidence>
<gene>
    <name evidence="3" type="ORF">OCOJLMKI_2702</name>
</gene>
<name>A0ABQ4S0P3_9HYPH</name>
<dbReference type="EMBL" id="BPQP01000038">
    <property type="protein sequence ID" value="GJD95489.1"/>
    <property type="molecule type" value="Genomic_DNA"/>
</dbReference>
<feature type="domain" description="Lysozyme inhibitor LprI-like N-terminal" evidence="2">
    <location>
        <begin position="29"/>
        <end position="118"/>
    </location>
</feature>
<dbReference type="Gene3D" id="1.20.1270.180">
    <property type="match status" value="1"/>
</dbReference>
<sequence>MLRPALSCFFAALALAAGPARAEPGPDCKNPVTQLDMNICASEAYGEADARLNRTYAKLVKALEPDRIETLRAAQRAWVTFRERECAFAGSEVGGGSMQPMIISGCARTLTEQRVKDLEKHLR</sequence>
<accession>A0ABQ4S0P3</accession>
<dbReference type="PANTHER" id="PTHR39176">
    <property type="entry name" value="PERIPLASMIC PROTEIN-RELATED"/>
    <property type="match status" value="1"/>
</dbReference>
<comment type="caution">
    <text evidence="3">The sequence shown here is derived from an EMBL/GenBank/DDBJ whole genome shotgun (WGS) entry which is preliminary data.</text>
</comment>